<dbReference type="STRING" id="933084.A0A067PKG8"/>
<dbReference type="InParanoid" id="A0A067PKG8"/>
<dbReference type="PANTHER" id="PTHR35043">
    <property type="entry name" value="TRANSCRIPTION FACTOR DOMAIN-CONTAINING PROTEIN"/>
    <property type="match status" value="1"/>
</dbReference>
<dbReference type="OrthoDB" id="9451547at2759"/>
<dbReference type="AlphaFoldDB" id="A0A067PKG8"/>
<dbReference type="Proteomes" id="UP000027265">
    <property type="component" value="Unassembled WGS sequence"/>
</dbReference>
<feature type="non-terminal residue" evidence="1">
    <location>
        <position position="1"/>
    </location>
</feature>
<dbReference type="PANTHER" id="PTHR35043:SF7">
    <property type="entry name" value="TRANSCRIPTION FACTOR DOMAIN-CONTAINING PROTEIN"/>
    <property type="match status" value="1"/>
</dbReference>
<protein>
    <submittedName>
        <fullName evidence="1">Uncharacterized protein</fullName>
    </submittedName>
</protein>
<evidence type="ECO:0000313" key="2">
    <source>
        <dbReference type="Proteomes" id="UP000027265"/>
    </source>
</evidence>
<dbReference type="HOGENOM" id="CLU_1478460_0_0_1"/>
<accession>A0A067PKG8</accession>
<proteinExistence type="predicted"/>
<keyword evidence="2" id="KW-1185">Reference proteome</keyword>
<evidence type="ECO:0000313" key="1">
    <source>
        <dbReference type="EMBL" id="KDQ55324.1"/>
    </source>
</evidence>
<name>A0A067PKG8_9AGAM</name>
<organism evidence="1 2">
    <name type="scientific">Jaapia argillacea MUCL 33604</name>
    <dbReference type="NCBI Taxonomy" id="933084"/>
    <lineage>
        <taxon>Eukaryota</taxon>
        <taxon>Fungi</taxon>
        <taxon>Dikarya</taxon>
        <taxon>Basidiomycota</taxon>
        <taxon>Agaricomycotina</taxon>
        <taxon>Agaricomycetes</taxon>
        <taxon>Agaricomycetidae</taxon>
        <taxon>Jaapiales</taxon>
        <taxon>Jaapiaceae</taxon>
        <taxon>Jaapia</taxon>
    </lineage>
</organism>
<gene>
    <name evidence="1" type="ORF">JAAARDRAFT_133997</name>
</gene>
<reference evidence="2" key="1">
    <citation type="journal article" date="2014" name="Proc. Natl. Acad. Sci. U.S.A.">
        <title>Extensive sampling of basidiomycete genomes demonstrates inadequacy of the white-rot/brown-rot paradigm for wood decay fungi.</title>
        <authorList>
            <person name="Riley R."/>
            <person name="Salamov A.A."/>
            <person name="Brown D.W."/>
            <person name="Nagy L.G."/>
            <person name="Floudas D."/>
            <person name="Held B.W."/>
            <person name="Levasseur A."/>
            <person name="Lombard V."/>
            <person name="Morin E."/>
            <person name="Otillar R."/>
            <person name="Lindquist E.A."/>
            <person name="Sun H."/>
            <person name="LaButti K.M."/>
            <person name="Schmutz J."/>
            <person name="Jabbour D."/>
            <person name="Luo H."/>
            <person name="Baker S.E."/>
            <person name="Pisabarro A.G."/>
            <person name="Walton J.D."/>
            <person name="Blanchette R.A."/>
            <person name="Henrissat B."/>
            <person name="Martin F."/>
            <person name="Cullen D."/>
            <person name="Hibbett D.S."/>
            <person name="Grigoriev I.V."/>
        </authorList>
    </citation>
    <scope>NUCLEOTIDE SEQUENCE [LARGE SCALE GENOMIC DNA]</scope>
    <source>
        <strain evidence="2">MUCL 33604</strain>
    </source>
</reference>
<dbReference type="EMBL" id="KL197725">
    <property type="protein sequence ID" value="KDQ55324.1"/>
    <property type="molecule type" value="Genomic_DNA"/>
</dbReference>
<sequence length="183" mass="20810">LTLMALIALELVILWAMKQWFCPRRIAKDHSVLARGWTKTHGFFAVMGSFMRVALKVILPNNLDNLAEFPPVTEVQIQDKSKCNALSKGLVLVQMTWFILQCLGQAIEHLPITKLKIAMLAFTILNLATYSFWWNKPTNVQCPYPICEKPTIYEDEVLEGGDKAENRSKDYHGRGNGFLRLAT</sequence>